<reference evidence="1 2" key="1">
    <citation type="submission" date="2024-01" db="EMBL/GenBank/DDBJ databases">
        <title>Genome assemblies of Stephania.</title>
        <authorList>
            <person name="Yang L."/>
        </authorList>
    </citation>
    <scope>NUCLEOTIDE SEQUENCE [LARGE SCALE GENOMIC DNA]</scope>
    <source>
        <strain evidence="1">YNDBR</strain>
        <tissue evidence="1">Leaf</tissue>
    </source>
</reference>
<dbReference type="Proteomes" id="UP001420932">
    <property type="component" value="Unassembled WGS sequence"/>
</dbReference>
<dbReference type="AlphaFoldDB" id="A0AAP0J765"/>
<protein>
    <submittedName>
        <fullName evidence="1">Uncharacterized protein</fullName>
    </submittedName>
</protein>
<sequence>MESAKKITSDVIKFLSGRSLGATNIATTTTTSAVSTATDTTTLTVATAKNS</sequence>
<proteinExistence type="predicted"/>
<accession>A0AAP0J765</accession>
<keyword evidence="2" id="KW-1185">Reference proteome</keyword>
<evidence type="ECO:0000313" key="2">
    <source>
        <dbReference type="Proteomes" id="UP001420932"/>
    </source>
</evidence>
<comment type="caution">
    <text evidence="1">The sequence shown here is derived from an EMBL/GenBank/DDBJ whole genome shotgun (WGS) entry which is preliminary data.</text>
</comment>
<evidence type="ECO:0000313" key="1">
    <source>
        <dbReference type="EMBL" id="KAK9128704.1"/>
    </source>
</evidence>
<organism evidence="1 2">
    <name type="scientific">Stephania yunnanensis</name>
    <dbReference type="NCBI Taxonomy" id="152371"/>
    <lineage>
        <taxon>Eukaryota</taxon>
        <taxon>Viridiplantae</taxon>
        <taxon>Streptophyta</taxon>
        <taxon>Embryophyta</taxon>
        <taxon>Tracheophyta</taxon>
        <taxon>Spermatophyta</taxon>
        <taxon>Magnoliopsida</taxon>
        <taxon>Ranunculales</taxon>
        <taxon>Menispermaceae</taxon>
        <taxon>Menispermoideae</taxon>
        <taxon>Cissampelideae</taxon>
        <taxon>Stephania</taxon>
    </lineage>
</organism>
<name>A0AAP0J765_9MAGN</name>
<dbReference type="EMBL" id="JBBNAF010000007">
    <property type="protein sequence ID" value="KAK9128704.1"/>
    <property type="molecule type" value="Genomic_DNA"/>
</dbReference>
<gene>
    <name evidence="1" type="ORF">Syun_017501</name>
</gene>